<reference evidence="1" key="1">
    <citation type="submission" date="2012-04" db="EMBL/GenBank/DDBJ databases">
        <title>The Genome Sequence of Loa loa.</title>
        <authorList>
            <consortium name="The Broad Institute Genome Sequencing Platform"/>
            <consortium name="Broad Institute Genome Sequencing Center for Infectious Disease"/>
            <person name="Nutman T.B."/>
            <person name="Fink D.L."/>
            <person name="Russ C."/>
            <person name="Young S."/>
            <person name="Zeng Q."/>
            <person name="Gargeya S."/>
            <person name="Alvarado L."/>
            <person name="Berlin A."/>
            <person name="Chapman S.B."/>
            <person name="Chen Z."/>
            <person name="Freedman E."/>
            <person name="Gellesch M."/>
            <person name="Goldberg J."/>
            <person name="Griggs A."/>
            <person name="Gujja S."/>
            <person name="Heilman E.R."/>
            <person name="Heiman D."/>
            <person name="Howarth C."/>
            <person name="Mehta T."/>
            <person name="Neiman D."/>
            <person name="Pearson M."/>
            <person name="Roberts A."/>
            <person name="Saif S."/>
            <person name="Shea T."/>
            <person name="Shenoy N."/>
            <person name="Sisk P."/>
            <person name="Stolte C."/>
            <person name="Sykes S."/>
            <person name="White J."/>
            <person name="Yandava C."/>
            <person name="Haas B."/>
            <person name="Henn M.R."/>
            <person name="Nusbaum C."/>
            <person name="Birren B."/>
        </authorList>
    </citation>
    <scope>NUCLEOTIDE SEQUENCE [LARGE SCALE GENOMIC DNA]</scope>
</reference>
<dbReference type="EMBL" id="JH712134">
    <property type="protein sequence ID" value="EFO15596.1"/>
    <property type="molecule type" value="Genomic_DNA"/>
</dbReference>
<organism evidence="1">
    <name type="scientific">Loa loa</name>
    <name type="common">Eye worm</name>
    <name type="synonym">Filaria loa</name>
    <dbReference type="NCBI Taxonomy" id="7209"/>
    <lineage>
        <taxon>Eukaryota</taxon>
        <taxon>Metazoa</taxon>
        <taxon>Ecdysozoa</taxon>
        <taxon>Nematoda</taxon>
        <taxon>Chromadorea</taxon>
        <taxon>Rhabditida</taxon>
        <taxon>Spirurina</taxon>
        <taxon>Spiruromorpha</taxon>
        <taxon>Filarioidea</taxon>
        <taxon>Onchocercidae</taxon>
        <taxon>Loa</taxon>
    </lineage>
</organism>
<dbReference type="CTD" id="9950382"/>
<dbReference type="AlphaFoldDB" id="A0A1S0TKG2"/>
<accession>A0A1S0TKG2</accession>
<name>A0A1S0TKG2_LOALO</name>
<proteinExistence type="predicted"/>
<gene>
    <name evidence="1" type="ORF">LOAG_12913</name>
</gene>
<dbReference type="RefSeq" id="XP_003148473.1">
    <property type="nucleotide sequence ID" value="XM_003148425.1"/>
</dbReference>
<dbReference type="KEGG" id="loa:LOAG_12913"/>
<dbReference type="GeneID" id="9950382"/>
<sequence length="131" mass="15162">MAPAWEWYQYGCVDETLSHCCHAGMVHSRFDEKRGKRRRAKRRVARLLHNALASQLSATFRDILYLPITLLSVSHTSLTSYNMSSCIAFQPIEGLKKEEKNKTGYRLGGKIDDDLYTCQIQFMNINFRPMN</sequence>
<protein>
    <submittedName>
        <fullName evidence="1">Uncharacterized protein</fullName>
    </submittedName>
</protein>
<dbReference type="InParanoid" id="A0A1S0TKG2"/>
<evidence type="ECO:0000313" key="1">
    <source>
        <dbReference type="EMBL" id="EFO15596.1"/>
    </source>
</evidence>